<feature type="transmembrane region" description="Helical" evidence="3">
    <location>
        <begin position="118"/>
        <end position="136"/>
    </location>
</feature>
<evidence type="ECO:0000313" key="5">
    <source>
        <dbReference type="EMBL" id="TVU86404.1"/>
    </source>
</evidence>
<sequence>MLHLPTVISISLLLNVLIGGFFFTVYKYKKQPCYLYLGGSCMIFVVSQILACLRIVLDSPFITHYLADMCIIISPILALIGLQKVTNLTRNTNRHFLTLVIASAIVLLPIYAITAGQLVTSLVIATLFIYGAYLVYKMKCVAPMQQKILSGCFISHSLIMYIQVFMLAAPLVSNSATDYSLWLQAILVSHIILATATALVLPFLLFVNIEENLQRLVNHDVLTGLLNRRGFFMQGEKLLKQGVAYQQSFSVVMIDIDYFKSVNDKYGHSTGDTAIKWIAQHIMAQLNDNDIAARIGGEEFALLLPDQSLNQAQVTAQKLCDAIRGHSLRFKGNTINLSVSVGISSSYDANASIKTLLDQADKHLYIAKAKGRDQVVISDQQTDHVANGVM</sequence>
<evidence type="ECO:0000259" key="4">
    <source>
        <dbReference type="PROSITE" id="PS50887"/>
    </source>
</evidence>
<organism evidence="5 6">
    <name type="scientific">Pseudoalteromonas neustonica</name>
    <dbReference type="NCBI Taxonomy" id="1840331"/>
    <lineage>
        <taxon>Bacteria</taxon>
        <taxon>Pseudomonadati</taxon>
        <taxon>Pseudomonadota</taxon>
        <taxon>Gammaproteobacteria</taxon>
        <taxon>Alteromonadales</taxon>
        <taxon>Pseudoalteromonadaceae</taxon>
        <taxon>Pseudoalteromonas</taxon>
    </lineage>
</organism>
<dbReference type="Proteomes" id="UP000317938">
    <property type="component" value="Unassembled WGS sequence"/>
</dbReference>
<dbReference type="PROSITE" id="PS50887">
    <property type="entry name" value="GGDEF"/>
    <property type="match status" value="1"/>
</dbReference>
<feature type="transmembrane region" description="Helical" evidence="3">
    <location>
        <begin position="94"/>
        <end position="112"/>
    </location>
</feature>
<proteinExistence type="predicted"/>
<keyword evidence="6" id="KW-1185">Reference proteome</keyword>
<dbReference type="SMART" id="SM00267">
    <property type="entry name" value="GGDEF"/>
    <property type="match status" value="1"/>
</dbReference>
<evidence type="ECO:0000256" key="1">
    <source>
        <dbReference type="ARBA" id="ARBA00012528"/>
    </source>
</evidence>
<feature type="domain" description="GGDEF" evidence="4">
    <location>
        <begin position="247"/>
        <end position="380"/>
    </location>
</feature>
<dbReference type="InterPro" id="IPR000160">
    <property type="entry name" value="GGDEF_dom"/>
</dbReference>
<keyword evidence="3" id="KW-1133">Transmembrane helix</keyword>
<evidence type="ECO:0000256" key="2">
    <source>
        <dbReference type="ARBA" id="ARBA00034247"/>
    </source>
</evidence>
<gene>
    <name evidence="5" type="ORF">FQP85_00265</name>
</gene>
<keyword evidence="3" id="KW-0472">Membrane</keyword>
<comment type="catalytic activity">
    <reaction evidence="2">
        <text>2 GTP = 3',3'-c-di-GMP + 2 diphosphate</text>
        <dbReference type="Rhea" id="RHEA:24898"/>
        <dbReference type="ChEBI" id="CHEBI:33019"/>
        <dbReference type="ChEBI" id="CHEBI:37565"/>
        <dbReference type="ChEBI" id="CHEBI:58805"/>
        <dbReference type="EC" id="2.7.7.65"/>
    </reaction>
</comment>
<feature type="transmembrane region" description="Helical" evidence="3">
    <location>
        <begin position="33"/>
        <end position="56"/>
    </location>
</feature>
<dbReference type="Pfam" id="PF00990">
    <property type="entry name" value="GGDEF"/>
    <property type="match status" value="1"/>
</dbReference>
<name>A0ABY3FIT2_9GAMM</name>
<dbReference type="CDD" id="cd01949">
    <property type="entry name" value="GGDEF"/>
    <property type="match status" value="1"/>
</dbReference>
<evidence type="ECO:0000256" key="3">
    <source>
        <dbReference type="SAM" id="Phobius"/>
    </source>
</evidence>
<reference evidence="5 6" key="1">
    <citation type="submission" date="2019-07" db="EMBL/GenBank/DDBJ databases">
        <title>Diversity of Bacteria from Kongsfjorden, Arctic.</title>
        <authorList>
            <person name="Yu Y."/>
        </authorList>
    </citation>
    <scope>NUCLEOTIDE SEQUENCE [LARGE SCALE GENOMIC DNA]</scope>
    <source>
        <strain evidence="5 6">SM1927</strain>
    </source>
</reference>
<dbReference type="PANTHER" id="PTHR45138">
    <property type="entry name" value="REGULATORY COMPONENTS OF SENSORY TRANSDUCTION SYSTEM"/>
    <property type="match status" value="1"/>
</dbReference>
<dbReference type="InterPro" id="IPR029787">
    <property type="entry name" value="Nucleotide_cyclase"/>
</dbReference>
<comment type="caution">
    <text evidence="5">The sequence shown here is derived from an EMBL/GenBank/DDBJ whole genome shotgun (WGS) entry which is preliminary data.</text>
</comment>
<dbReference type="EC" id="2.7.7.65" evidence="1"/>
<dbReference type="InterPro" id="IPR050469">
    <property type="entry name" value="Diguanylate_Cyclase"/>
</dbReference>
<feature type="transmembrane region" description="Helical" evidence="3">
    <location>
        <begin position="6"/>
        <end position="26"/>
    </location>
</feature>
<feature type="transmembrane region" description="Helical" evidence="3">
    <location>
        <begin position="62"/>
        <end position="82"/>
    </location>
</feature>
<evidence type="ECO:0000313" key="6">
    <source>
        <dbReference type="Proteomes" id="UP000317938"/>
    </source>
</evidence>
<feature type="transmembrane region" description="Helical" evidence="3">
    <location>
        <begin position="148"/>
        <end position="169"/>
    </location>
</feature>
<dbReference type="EMBL" id="VNFF01000001">
    <property type="protein sequence ID" value="TVU86404.1"/>
    <property type="molecule type" value="Genomic_DNA"/>
</dbReference>
<dbReference type="NCBIfam" id="TIGR00254">
    <property type="entry name" value="GGDEF"/>
    <property type="match status" value="1"/>
</dbReference>
<dbReference type="Gene3D" id="3.30.70.270">
    <property type="match status" value="1"/>
</dbReference>
<accession>A0ABY3FIT2</accession>
<dbReference type="SUPFAM" id="SSF55073">
    <property type="entry name" value="Nucleotide cyclase"/>
    <property type="match status" value="1"/>
</dbReference>
<dbReference type="InterPro" id="IPR043128">
    <property type="entry name" value="Rev_trsase/Diguanyl_cyclase"/>
</dbReference>
<feature type="transmembrane region" description="Helical" evidence="3">
    <location>
        <begin position="181"/>
        <end position="207"/>
    </location>
</feature>
<protein>
    <recommendedName>
        <fullName evidence="1">diguanylate cyclase</fullName>
        <ecNumber evidence="1">2.7.7.65</ecNumber>
    </recommendedName>
</protein>
<dbReference type="PANTHER" id="PTHR45138:SF9">
    <property type="entry name" value="DIGUANYLATE CYCLASE DGCM-RELATED"/>
    <property type="match status" value="1"/>
</dbReference>
<keyword evidence="3" id="KW-0812">Transmembrane</keyword>